<accession>A0ABZ2NAA1</accession>
<dbReference type="Proteomes" id="UP001387364">
    <property type="component" value="Chromosome"/>
</dbReference>
<evidence type="ECO:0000313" key="4">
    <source>
        <dbReference type="Proteomes" id="UP001387364"/>
    </source>
</evidence>
<evidence type="ECO:0000256" key="1">
    <source>
        <dbReference type="ARBA" id="ARBA00022729"/>
    </source>
</evidence>
<dbReference type="PANTHER" id="PTHR43265:SF1">
    <property type="entry name" value="ESTERASE ESTD"/>
    <property type="match status" value="1"/>
</dbReference>
<proteinExistence type="predicted"/>
<gene>
    <name evidence="3" type="ORF">WDJ61_08580</name>
</gene>
<feature type="domain" description="SLH" evidence="2">
    <location>
        <begin position="537"/>
        <end position="592"/>
    </location>
</feature>
<dbReference type="PANTHER" id="PTHR43265">
    <property type="entry name" value="ESTERASE ESTD"/>
    <property type="match status" value="1"/>
</dbReference>
<dbReference type="InterPro" id="IPR029058">
    <property type="entry name" value="AB_hydrolase_fold"/>
</dbReference>
<sequence>MKKQKRWQKVSPILLAATIGVSGIMIPADHLSHVQAQETVHPIAPVSAEQVATSFMTAVTNEKWDEAYGLLNDNLKKHISQEDLSRIWQAKTAPFGTIGKQLSVKKVVNMVHTNIVMTYEGANFPMDITINLDKSGRIDDFFIPFYYSPPSQYKKPTYEKEENYFEQQVKIGEGELALPGTLTMPKGKGPFPAIVLVHGSGPNDQDESLHSTKAFRDIAVGLANEGIAVLRYEKVTREHHLKTGMNAKFSIQEETINDAIKAVQLLDTLPKVNDEIYVLGHSQGGYAMPRILETDKTKQIKGGIIVSGPSGKFQDLMLKQQRDGLERAKEQGLPPEQLEAAKANLAFWEQQIALINNPAYSKDNIPKEFQLPNAYWWFELRDYVPAQLAAKQNVPLLIMQGGKDLQVPPSYLDDWKNALANRKDVSYEMYPDLIHLLVNYKGEPDFSEYAIPANVPEEFIQDISDWVKGDKHSVSFTDVGSDFWAYKEIQFIAEKGYINGYKDGSFQPNKAVTRAHAAKILANALNFDPKLVKDSTEFKDVASDNEFLPYIRFLKQKGVLSGFKDGTFRPNEELTRAQLAKLLSTAFDLKGHPTKPFKDVSKNYWAAPYIDALAANGITVGNSNGTFGPTQKVTRAQAAVFLYRTIQLEK</sequence>
<evidence type="ECO:0000313" key="3">
    <source>
        <dbReference type="EMBL" id="WXB94663.1"/>
    </source>
</evidence>
<keyword evidence="1" id="KW-0732">Signal</keyword>
<name>A0ABZ2NAA1_9BACI</name>
<dbReference type="SUPFAM" id="SSF53474">
    <property type="entry name" value="alpha/beta-Hydrolases"/>
    <property type="match status" value="1"/>
</dbReference>
<keyword evidence="4" id="KW-1185">Reference proteome</keyword>
<organism evidence="3 4">
    <name type="scientific">Bacillus kandeliae</name>
    <dbReference type="NCBI Taxonomy" id="3129297"/>
    <lineage>
        <taxon>Bacteria</taxon>
        <taxon>Bacillati</taxon>
        <taxon>Bacillota</taxon>
        <taxon>Bacilli</taxon>
        <taxon>Bacillales</taxon>
        <taxon>Bacillaceae</taxon>
        <taxon>Bacillus</taxon>
    </lineage>
</organism>
<feature type="domain" description="SLH" evidence="2">
    <location>
        <begin position="593"/>
        <end position="650"/>
    </location>
</feature>
<dbReference type="InterPro" id="IPR022742">
    <property type="entry name" value="Hydrolase_4"/>
</dbReference>
<evidence type="ECO:0000259" key="2">
    <source>
        <dbReference type="PROSITE" id="PS51272"/>
    </source>
</evidence>
<dbReference type="EMBL" id="CP147404">
    <property type="protein sequence ID" value="WXB94663.1"/>
    <property type="molecule type" value="Genomic_DNA"/>
</dbReference>
<reference evidence="3 4" key="1">
    <citation type="submission" date="2024-02" db="EMBL/GenBank/DDBJ databases">
        <title>Seven novel Bacillus-like species.</title>
        <authorList>
            <person name="Liu G."/>
        </authorList>
    </citation>
    <scope>NUCLEOTIDE SEQUENCE [LARGE SCALE GENOMIC DNA]</scope>
    <source>
        <strain evidence="3 4">FJAT-52991</strain>
    </source>
</reference>
<dbReference type="InterPro" id="IPR053145">
    <property type="entry name" value="AB_hydrolase_Est10"/>
</dbReference>
<dbReference type="InterPro" id="IPR001119">
    <property type="entry name" value="SLH_dom"/>
</dbReference>
<keyword evidence="3" id="KW-0378">Hydrolase</keyword>
<dbReference type="PROSITE" id="PS51272">
    <property type="entry name" value="SLH"/>
    <property type="match status" value="3"/>
</dbReference>
<dbReference type="Gene3D" id="3.40.50.1820">
    <property type="entry name" value="alpha/beta hydrolase"/>
    <property type="match status" value="1"/>
</dbReference>
<dbReference type="Pfam" id="PF00395">
    <property type="entry name" value="SLH"/>
    <property type="match status" value="3"/>
</dbReference>
<protein>
    <submittedName>
        <fullName evidence="3">Alpha/beta fold hydrolase</fullName>
    </submittedName>
</protein>
<dbReference type="GO" id="GO:0016787">
    <property type="term" value="F:hydrolase activity"/>
    <property type="evidence" value="ECO:0007669"/>
    <property type="project" value="UniProtKB-KW"/>
</dbReference>
<feature type="domain" description="SLH" evidence="2">
    <location>
        <begin position="472"/>
        <end position="535"/>
    </location>
</feature>
<dbReference type="Pfam" id="PF12146">
    <property type="entry name" value="Hydrolase_4"/>
    <property type="match status" value="1"/>
</dbReference>
<dbReference type="RefSeq" id="WP_338754462.1">
    <property type="nucleotide sequence ID" value="NZ_CP147404.1"/>
</dbReference>